<dbReference type="PRINTS" id="PR00302">
    <property type="entry name" value="LUPUSLA"/>
</dbReference>
<dbReference type="GO" id="GO:0031126">
    <property type="term" value="P:sno(s)RNA 3'-end processing"/>
    <property type="evidence" value="ECO:0007669"/>
    <property type="project" value="EnsemblPlants"/>
</dbReference>
<dbReference type="InterPro" id="IPR002344">
    <property type="entry name" value="Lupus_La"/>
</dbReference>
<keyword evidence="3 6" id="KW-0694">RNA-binding</keyword>
<evidence type="ECO:0000256" key="6">
    <source>
        <dbReference type="PROSITE-ProRule" id="PRU00332"/>
    </source>
</evidence>
<dbReference type="OrthoDB" id="439993at2759"/>
<dbReference type="FunFam" id="1.10.10.10:FF:000795">
    <property type="entry name" value="La protein 2"/>
    <property type="match status" value="1"/>
</dbReference>
<dbReference type="GO" id="GO:0042780">
    <property type="term" value="P:tRNA 3'-end processing"/>
    <property type="evidence" value="ECO:0007669"/>
    <property type="project" value="EnsemblPlants"/>
</dbReference>
<dbReference type="InterPro" id="IPR045180">
    <property type="entry name" value="La_dom_prot"/>
</dbReference>
<proteinExistence type="predicted"/>
<dbReference type="PROSITE" id="PS50102">
    <property type="entry name" value="RRM"/>
    <property type="match status" value="1"/>
</dbReference>
<feature type="domain" description="RRM" evidence="8">
    <location>
        <begin position="117"/>
        <end position="194"/>
    </location>
</feature>
<feature type="compositionally biased region" description="Polar residues" evidence="7">
    <location>
        <begin position="258"/>
        <end position="270"/>
    </location>
</feature>
<dbReference type="InterPro" id="IPR012677">
    <property type="entry name" value="Nucleotide-bd_a/b_plait_sf"/>
</dbReference>
<dbReference type="InterPro" id="IPR000504">
    <property type="entry name" value="RRM_dom"/>
</dbReference>
<comment type="subcellular location">
    <subcellularLocation>
        <location evidence="1">Nucleus</location>
        <location evidence="1">Nucleolus</location>
    </subcellularLocation>
    <subcellularLocation>
        <location evidence="2">Nucleus</location>
        <location evidence="2">Nucleoplasm</location>
    </subcellularLocation>
</comment>
<dbReference type="PANTHER" id="PTHR22792:SF140">
    <property type="entry name" value="ACHILLES, ISOFORM A"/>
    <property type="match status" value="1"/>
</dbReference>
<feature type="region of interest" description="Disordered" evidence="7">
    <location>
        <begin position="417"/>
        <end position="463"/>
    </location>
</feature>
<protein>
    <recommendedName>
        <fullName evidence="13">La protein 1</fullName>
    </recommendedName>
</protein>
<feature type="compositionally biased region" description="Basic residues" evidence="7">
    <location>
        <begin position="428"/>
        <end position="445"/>
    </location>
</feature>
<dbReference type="CDD" id="cd12291">
    <property type="entry name" value="RRM1_La"/>
    <property type="match status" value="1"/>
</dbReference>
<dbReference type="Pfam" id="PF00076">
    <property type="entry name" value="RRM_1"/>
    <property type="match status" value="1"/>
</dbReference>
<evidence type="ECO:0000256" key="3">
    <source>
        <dbReference type="ARBA" id="ARBA00022884"/>
    </source>
</evidence>
<evidence type="ECO:0000256" key="7">
    <source>
        <dbReference type="SAM" id="MobiDB-lite"/>
    </source>
</evidence>
<dbReference type="Gramene" id="AUR62009326-RA">
    <property type="protein sequence ID" value="AUR62009326-RA:cds"/>
    <property type="gene ID" value="AUR62009326"/>
</dbReference>
<dbReference type="GO" id="GO:0005730">
    <property type="term" value="C:nucleolus"/>
    <property type="evidence" value="ECO:0007669"/>
    <property type="project" value="UniProtKB-SubCell"/>
</dbReference>
<dbReference type="OMA" id="NVEMEAV"/>
<dbReference type="AlphaFoldDB" id="A0A803LBT7"/>
<dbReference type="CDD" id="cd08030">
    <property type="entry name" value="LA_like_plant"/>
    <property type="match status" value="1"/>
</dbReference>
<keyword evidence="4" id="KW-0539">Nucleus</keyword>
<feature type="compositionally biased region" description="Basic and acidic residues" evidence="7">
    <location>
        <begin position="272"/>
        <end position="284"/>
    </location>
</feature>
<feature type="compositionally biased region" description="Acidic residues" evidence="7">
    <location>
        <begin position="286"/>
        <end position="305"/>
    </location>
</feature>
<dbReference type="PANTHER" id="PTHR22792">
    <property type="entry name" value="LUPUS LA PROTEIN-RELATED"/>
    <property type="match status" value="1"/>
</dbReference>
<reference evidence="11" key="2">
    <citation type="submission" date="2021-03" db="UniProtKB">
        <authorList>
            <consortium name="EnsemblPlants"/>
        </authorList>
    </citation>
    <scope>IDENTIFICATION</scope>
</reference>
<comment type="function">
    <text evidence="5">Binds to the 3' poly(U) terminus of nascent RNA polymerase III transcripts, protecting them from exonuclease digestion and facilitating their folding and maturation.</text>
</comment>
<evidence type="ECO:0000256" key="1">
    <source>
        <dbReference type="ARBA" id="ARBA00004604"/>
    </source>
</evidence>
<evidence type="ECO:0000259" key="8">
    <source>
        <dbReference type="PROSITE" id="PS50102"/>
    </source>
</evidence>
<dbReference type="GO" id="GO:0005654">
    <property type="term" value="C:nucleoplasm"/>
    <property type="evidence" value="ECO:0007669"/>
    <property type="project" value="UniProtKB-SubCell"/>
</dbReference>
<dbReference type="PROSITE" id="PS51939">
    <property type="entry name" value="XRRM"/>
    <property type="match status" value="1"/>
</dbReference>
<dbReference type="InterPro" id="IPR036390">
    <property type="entry name" value="WH_DNA-bd_sf"/>
</dbReference>
<dbReference type="InterPro" id="IPR014886">
    <property type="entry name" value="La_xRRM"/>
</dbReference>
<dbReference type="GO" id="GO:0006364">
    <property type="term" value="P:rRNA processing"/>
    <property type="evidence" value="ECO:0007669"/>
    <property type="project" value="EnsemblPlants"/>
</dbReference>
<dbReference type="GeneID" id="110705617"/>
<name>A0A803LBT7_CHEQI</name>
<dbReference type="Gene3D" id="1.10.10.10">
    <property type="entry name" value="Winged helix-like DNA-binding domain superfamily/Winged helix DNA-binding domain"/>
    <property type="match status" value="1"/>
</dbReference>
<organism evidence="11 12">
    <name type="scientific">Chenopodium quinoa</name>
    <name type="common">Quinoa</name>
    <dbReference type="NCBI Taxonomy" id="63459"/>
    <lineage>
        <taxon>Eukaryota</taxon>
        <taxon>Viridiplantae</taxon>
        <taxon>Streptophyta</taxon>
        <taxon>Embryophyta</taxon>
        <taxon>Tracheophyta</taxon>
        <taxon>Spermatophyta</taxon>
        <taxon>Magnoliopsida</taxon>
        <taxon>eudicotyledons</taxon>
        <taxon>Gunneridae</taxon>
        <taxon>Pentapetalae</taxon>
        <taxon>Caryophyllales</taxon>
        <taxon>Chenopodiaceae</taxon>
        <taxon>Chenopodioideae</taxon>
        <taxon>Atripliceae</taxon>
        <taxon>Chenopodium</taxon>
    </lineage>
</organism>
<dbReference type="Pfam" id="PF05383">
    <property type="entry name" value="La"/>
    <property type="match status" value="1"/>
</dbReference>
<dbReference type="InterPro" id="IPR036388">
    <property type="entry name" value="WH-like_DNA-bd_sf"/>
</dbReference>
<reference evidence="11" key="1">
    <citation type="journal article" date="2017" name="Nature">
        <title>The genome of Chenopodium quinoa.</title>
        <authorList>
            <person name="Jarvis D.E."/>
            <person name="Ho Y.S."/>
            <person name="Lightfoot D.J."/>
            <person name="Schmoeckel S.M."/>
            <person name="Li B."/>
            <person name="Borm T.J.A."/>
            <person name="Ohyanagi H."/>
            <person name="Mineta K."/>
            <person name="Michell C.T."/>
            <person name="Saber N."/>
            <person name="Kharbatia N.M."/>
            <person name="Rupper R.R."/>
            <person name="Sharp A.R."/>
            <person name="Dally N."/>
            <person name="Boughton B.A."/>
            <person name="Woo Y.H."/>
            <person name="Gao G."/>
            <person name="Schijlen E.G.W.M."/>
            <person name="Guo X."/>
            <person name="Momin A.A."/>
            <person name="Negrao S."/>
            <person name="Al-Babili S."/>
            <person name="Gehring C."/>
            <person name="Roessner U."/>
            <person name="Jung C."/>
            <person name="Murphy K."/>
            <person name="Arold S.T."/>
            <person name="Gojobori T."/>
            <person name="van der Linden C.G."/>
            <person name="van Loo E.N."/>
            <person name="Jellen E.N."/>
            <person name="Maughan P.J."/>
            <person name="Tester M."/>
        </authorList>
    </citation>
    <scope>NUCLEOTIDE SEQUENCE [LARGE SCALE GENOMIC DNA]</scope>
    <source>
        <strain evidence="11">cv. PI 614886</strain>
    </source>
</reference>
<evidence type="ECO:0000256" key="5">
    <source>
        <dbReference type="ARBA" id="ARBA00057261"/>
    </source>
</evidence>
<evidence type="ECO:0000313" key="11">
    <source>
        <dbReference type="EnsemblPlants" id="AUR62009326-RA:cds"/>
    </source>
</evidence>
<evidence type="ECO:0000259" key="9">
    <source>
        <dbReference type="PROSITE" id="PS50961"/>
    </source>
</evidence>
<dbReference type="Pfam" id="PF08777">
    <property type="entry name" value="RRM_3"/>
    <property type="match status" value="1"/>
</dbReference>
<dbReference type="Gene3D" id="3.30.70.330">
    <property type="match status" value="2"/>
</dbReference>
<dbReference type="EnsemblPlants" id="AUR62009326-RA">
    <property type="protein sequence ID" value="AUR62009326-RA:cds"/>
    <property type="gene ID" value="AUR62009326"/>
</dbReference>
<evidence type="ECO:0000256" key="2">
    <source>
        <dbReference type="ARBA" id="ARBA00004642"/>
    </source>
</evidence>
<dbReference type="SMART" id="SM00715">
    <property type="entry name" value="LA"/>
    <property type="match status" value="1"/>
</dbReference>
<dbReference type="InterPro" id="IPR035979">
    <property type="entry name" value="RBD_domain_sf"/>
</dbReference>
<dbReference type="GO" id="GO:0009793">
    <property type="term" value="P:embryo development ending in seed dormancy"/>
    <property type="evidence" value="ECO:0007669"/>
    <property type="project" value="EnsemblPlants"/>
</dbReference>
<dbReference type="SUPFAM" id="SSF46785">
    <property type="entry name" value="Winged helix' DNA-binding domain"/>
    <property type="match status" value="1"/>
</dbReference>
<feature type="region of interest" description="Disordered" evidence="7">
    <location>
        <begin position="237"/>
        <end position="335"/>
    </location>
</feature>
<keyword evidence="12" id="KW-1185">Reference proteome</keyword>
<sequence>MSTTNVLDEETSKKVIRQVEFYFSDSNLPRDNFLRKTLEESEDGLVSLALICSFSRMRGHLGIGDVKADDVSEDTVKAVADTLRTSDFLKISEDGKKVGRRSELNKPEEVIEQVDSRTIAAAPLPYDVKLEDVESFFSQFAKVNSIRLPRLVSHKNLFCGTALVEYSTEEDAEKIMAQNLTYAGADLELKPKKDFDAEREKLEEAYEKSGRGQGKSKSSEEANYPKGLIVAFTLKSKSSGDESKQNGSAEHASEAEVSKTNGGESVTNGTEEADKAAESDKNGTVEDADEAATGTPDEEEKETEGEEKSSDSADKKDVEKAAPEGRNAVESYKDNMDVVIREDLKALFQKFGTVKYIDFKMGESSGYIRFEEPEASQKARAAAVLTEDGGLVVKNFIAALEPVTGDQEKEYWSQIQGSQGKFRDNRGGHRGRGGKFNRGGRHGRPRDRDSPAGRFNKAQKVAV</sequence>
<dbReference type="RefSeq" id="XP_021739211.1">
    <property type="nucleotide sequence ID" value="XM_021883519.1"/>
</dbReference>
<dbReference type="SUPFAM" id="SSF54928">
    <property type="entry name" value="RNA-binding domain, RBD"/>
    <property type="match status" value="2"/>
</dbReference>
<dbReference type="PROSITE" id="PS50961">
    <property type="entry name" value="HTH_LA"/>
    <property type="match status" value="1"/>
</dbReference>
<gene>
    <name evidence="11" type="primary">LOC110705617</name>
</gene>
<feature type="domain" description="HTH La-type RNA-binding" evidence="9">
    <location>
        <begin position="5"/>
        <end position="110"/>
    </location>
</feature>
<accession>A0A803LBT7</accession>
<evidence type="ECO:0000256" key="4">
    <source>
        <dbReference type="ARBA" id="ARBA00023242"/>
    </source>
</evidence>
<evidence type="ECO:0000259" key="10">
    <source>
        <dbReference type="PROSITE" id="PS51939"/>
    </source>
</evidence>
<dbReference type="GO" id="GO:0003729">
    <property type="term" value="F:mRNA binding"/>
    <property type="evidence" value="ECO:0007669"/>
    <property type="project" value="EnsemblPlants"/>
</dbReference>
<feature type="domain" description="XRRM" evidence="10">
    <location>
        <begin position="323"/>
        <end position="444"/>
    </location>
</feature>
<dbReference type="SMART" id="SM00360">
    <property type="entry name" value="RRM"/>
    <property type="match status" value="2"/>
</dbReference>
<dbReference type="InterPro" id="IPR006630">
    <property type="entry name" value="La_HTH"/>
</dbReference>
<dbReference type="Proteomes" id="UP000596660">
    <property type="component" value="Unplaced"/>
</dbReference>
<dbReference type="GO" id="GO:1990904">
    <property type="term" value="C:ribonucleoprotein complex"/>
    <property type="evidence" value="ECO:0007669"/>
    <property type="project" value="UniProtKB-UniRule"/>
</dbReference>
<evidence type="ECO:0000313" key="12">
    <source>
        <dbReference type="Proteomes" id="UP000596660"/>
    </source>
</evidence>
<evidence type="ECO:0008006" key="13">
    <source>
        <dbReference type="Google" id="ProtNLM"/>
    </source>
</evidence>
<feature type="compositionally biased region" description="Basic and acidic residues" evidence="7">
    <location>
        <begin position="306"/>
        <end position="323"/>
    </location>
</feature>